<dbReference type="SUPFAM" id="SSF52025">
    <property type="entry name" value="PA domain"/>
    <property type="match status" value="1"/>
</dbReference>
<evidence type="ECO:0000256" key="1">
    <source>
        <dbReference type="ARBA" id="ARBA00004141"/>
    </source>
</evidence>
<comment type="subcellular location">
    <subcellularLocation>
        <location evidence="1">Membrane</location>
        <topology evidence="1">Multi-pass membrane protein</topology>
    </subcellularLocation>
</comment>
<dbReference type="Pfam" id="PF04138">
    <property type="entry name" value="GtrA_DPMS_TM"/>
    <property type="match status" value="1"/>
</dbReference>
<dbReference type="Pfam" id="PF00535">
    <property type="entry name" value="Glycos_transf_2"/>
    <property type="match status" value="1"/>
</dbReference>
<dbReference type="GO" id="GO:0016787">
    <property type="term" value="F:hydrolase activity"/>
    <property type="evidence" value="ECO:0007669"/>
    <property type="project" value="UniProtKB-KW"/>
</dbReference>
<evidence type="ECO:0000256" key="8">
    <source>
        <dbReference type="SAM" id="MobiDB-lite"/>
    </source>
</evidence>
<evidence type="ECO:0000256" key="9">
    <source>
        <dbReference type="SAM" id="Phobius"/>
    </source>
</evidence>
<dbReference type="CDD" id="cd06442">
    <property type="entry name" value="DPM1_like"/>
    <property type="match status" value="1"/>
</dbReference>
<dbReference type="AlphaFoldDB" id="A0A7C4QLT3"/>
<dbReference type="SUPFAM" id="SSF50156">
    <property type="entry name" value="PDZ domain-like"/>
    <property type="match status" value="1"/>
</dbReference>
<keyword evidence="11" id="KW-0378">Hydrolase</keyword>
<keyword evidence="3" id="KW-0328">Glycosyltransferase</keyword>
<dbReference type="PROSITE" id="PS50106">
    <property type="entry name" value="PDZ"/>
    <property type="match status" value="1"/>
</dbReference>
<dbReference type="Gene3D" id="3.40.630.10">
    <property type="entry name" value="Zn peptidases"/>
    <property type="match status" value="1"/>
</dbReference>
<dbReference type="PANTHER" id="PTHR43398:SF1">
    <property type="entry name" value="DOLICHOL-PHOSPHATE MANNOSYLTRANSFERASE SUBUNIT 1"/>
    <property type="match status" value="1"/>
</dbReference>
<evidence type="ECO:0000256" key="7">
    <source>
        <dbReference type="ARBA" id="ARBA00023136"/>
    </source>
</evidence>
<dbReference type="Gene3D" id="2.30.42.10">
    <property type="match status" value="1"/>
</dbReference>
<dbReference type="GO" id="GO:0006506">
    <property type="term" value="P:GPI anchor biosynthetic process"/>
    <property type="evidence" value="ECO:0007669"/>
    <property type="project" value="TreeGrafter"/>
</dbReference>
<dbReference type="SUPFAM" id="SSF53187">
    <property type="entry name" value="Zn-dependent exopeptidases"/>
    <property type="match status" value="1"/>
</dbReference>
<comment type="similarity">
    <text evidence="2">Belongs to the glycosyltransferase 2 family.</text>
</comment>
<sequence length="1097" mass="120152">MVDVTIVVPAYREAQNLPVLIPRIAEALRDTPWTWEAIIVDDASPDDTEAVCAQLAGTFPVRLIVRRNERGLSSAVLCGMRAARGRVLVCMDADLSHPPEALVELIGPLLSEEGPPLGDTPERAVHSTADRPDFVIGSRYVAGGRTDDDWGLFRWLNSRVATWLALPLVNVRDPMSGFFALRRRDFLAAADELNPIGYKIGLELLVKCGCRRVREVPIHFRNRLHGESKLSLREQWNYVRHLARLYSFRYRELTSFVRFGLVGTSGIAVDLGLLALLLACGVGHAWAAALAIWGAMTWNFAWNRRWTFAAVGRAPVLRQYLQFCASCLLGGLINWGTRIALTAWVAPFADRPFAAAVMGVLAGFGSNYLFCRLFVFRQLADEAKPADPSTADAASAGSQWPEHRSDDMLTKVERRRHKSSKTLQRTWLGGLLVFALAAAASAQGRPPGLAVAQNEPRKIAAEVGPVAEAARNGTANRSLPARRVELSMDDAAVDARLLKDATYLASDELEGRGVRTKGLELASEYIAREFAAAGLDTAHYNGTPFHEFRLHAAGDKGSVQELTLKLPNGDTHTLTAGADYTSLMVSPKGAFELPVVFAGYGITDPEFDYDDYAGLNASGKAVIVLRHEPHRPGVTDHKGAGEPGERKIRKPALLMTKIRNAIAHGAAAVILVTDLREYRKQLPADVPEGEAVPETPETLLDVEFNRTVGTETLPVVHCRRRLVEQWLRATVDRELSDIEEHIEKTLQPRSFDLPGLTVAARVAVSRNGWTLRNVVATLSGSGKLADEALVVGAHYDHLGRGGWGSLASRDSDAIHNGADDNASGTAVLLEVARQLAASPKPLNRRIVFVAFSAEELGLIGSRRYVNSPLVPLSQTIAMLNLDMVGRLRNEKLTVYGTGTAVEWPLWLAEAAAPHNLLIIPRPSGFGPSDHASFYDRGIPVLHFFTGFHPEYHRPGDDTHLLNIGGMRRISRMMTDLVRLIDAHPARPRMTAVDEASILANLGEVGTSMARDRDNGPRLGVILDSAELPEGVRIRQLLKFSPAEQAGLRPGDVILKLNGEPIRSIEQLQKVISQQESGQPIKLEFDRRGTLREIELIL</sequence>
<dbReference type="InterPro" id="IPR007484">
    <property type="entry name" value="Peptidase_M28"/>
</dbReference>
<gene>
    <name evidence="11" type="ORF">ENS64_00415</name>
</gene>
<dbReference type="GO" id="GO:0006488">
    <property type="term" value="P:dolichol-linked oligosaccharide biosynthetic process"/>
    <property type="evidence" value="ECO:0007669"/>
    <property type="project" value="TreeGrafter"/>
</dbReference>
<keyword evidence="4" id="KW-0808">Transferase</keyword>
<dbReference type="GO" id="GO:0016020">
    <property type="term" value="C:membrane"/>
    <property type="evidence" value="ECO:0007669"/>
    <property type="project" value="UniProtKB-SubCell"/>
</dbReference>
<dbReference type="EMBL" id="DSVQ01000001">
    <property type="protein sequence ID" value="HGT37724.1"/>
    <property type="molecule type" value="Genomic_DNA"/>
</dbReference>
<dbReference type="Pfam" id="PF04389">
    <property type="entry name" value="Peptidase_M28"/>
    <property type="match status" value="1"/>
</dbReference>
<evidence type="ECO:0000256" key="4">
    <source>
        <dbReference type="ARBA" id="ARBA00022679"/>
    </source>
</evidence>
<organism evidence="11">
    <name type="scientific">Schlesneria paludicola</name>
    <dbReference type="NCBI Taxonomy" id="360056"/>
    <lineage>
        <taxon>Bacteria</taxon>
        <taxon>Pseudomonadati</taxon>
        <taxon>Planctomycetota</taxon>
        <taxon>Planctomycetia</taxon>
        <taxon>Planctomycetales</taxon>
        <taxon>Planctomycetaceae</taxon>
        <taxon>Schlesneria</taxon>
    </lineage>
</organism>
<dbReference type="InterPro" id="IPR029044">
    <property type="entry name" value="Nucleotide-diphossugar_trans"/>
</dbReference>
<reference evidence="11" key="1">
    <citation type="journal article" date="2020" name="mSystems">
        <title>Genome- and Community-Level Interaction Insights into Carbon Utilization and Element Cycling Functions of Hydrothermarchaeota in Hydrothermal Sediment.</title>
        <authorList>
            <person name="Zhou Z."/>
            <person name="Liu Y."/>
            <person name="Xu W."/>
            <person name="Pan J."/>
            <person name="Luo Z.H."/>
            <person name="Li M."/>
        </authorList>
    </citation>
    <scope>NUCLEOTIDE SEQUENCE [LARGE SCALE GENOMIC DNA]</scope>
    <source>
        <strain evidence="11">SpSt-508</strain>
    </source>
</reference>
<dbReference type="GO" id="GO:0035269">
    <property type="term" value="P:protein O-linked glycosylation via mannose"/>
    <property type="evidence" value="ECO:0007669"/>
    <property type="project" value="TreeGrafter"/>
</dbReference>
<keyword evidence="5 9" id="KW-0812">Transmembrane</keyword>
<evidence type="ECO:0000256" key="2">
    <source>
        <dbReference type="ARBA" id="ARBA00006739"/>
    </source>
</evidence>
<dbReference type="GO" id="GO:0000271">
    <property type="term" value="P:polysaccharide biosynthetic process"/>
    <property type="evidence" value="ECO:0007669"/>
    <property type="project" value="InterPro"/>
</dbReference>
<evidence type="ECO:0000256" key="6">
    <source>
        <dbReference type="ARBA" id="ARBA00022989"/>
    </source>
</evidence>
<feature type="transmembrane region" description="Helical" evidence="9">
    <location>
        <begin position="256"/>
        <end position="279"/>
    </location>
</feature>
<dbReference type="InterPro" id="IPR036034">
    <property type="entry name" value="PDZ_sf"/>
</dbReference>
<feature type="transmembrane region" description="Helical" evidence="9">
    <location>
        <begin position="285"/>
        <end position="302"/>
    </location>
</feature>
<dbReference type="Gene3D" id="3.90.550.10">
    <property type="entry name" value="Spore Coat Polysaccharide Biosynthesis Protein SpsA, Chain A"/>
    <property type="match status" value="1"/>
</dbReference>
<dbReference type="InterPro" id="IPR039528">
    <property type="entry name" value="DPM1-like"/>
</dbReference>
<proteinExistence type="inferred from homology"/>
<keyword evidence="6 9" id="KW-1133">Transmembrane helix</keyword>
<evidence type="ECO:0000256" key="3">
    <source>
        <dbReference type="ARBA" id="ARBA00022676"/>
    </source>
</evidence>
<feature type="domain" description="PDZ" evidence="10">
    <location>
        <begin position="1005"/>
        <end position="1088"/>
    </location>
</feature>
<evidence type="ECO:0000313" key="11">
    <source>
        <dbReference type="EMBL" id="HGT37724.1"/>
    </source>
</evidence>
<dbReference type="InterPro" id="IPR001173">
    <property type="entry name" value="Glyco_trans_2-like"/>
</dbReference>
<dbReference type="InterPro" id="IPR001478">
    <property type="entry name" value="PDZ"/>
</dbReference>
<dbReference type="GO" id="GO:0004582">
    <property type="term" value="F:dolichyl-phosphate beta-D-mannosyltransferase activity"/>
    <property type="evidence" value="ECO:0007669"/>
    <property type="project" value="InterPro"/>
</dbReference>
<feature type="transmembrane region" description="Helical" evidence="9">
    <location>
        <begin position="426"/>
        <end position="444"/>
    </location>
</feature>
<feature type="compositionally biased region" description="Low complexity" evidence="8">
    <location>
        <begin position="386"/>
        <end position="396"/>
    </location>
</feature>
<dbReference type="InterPro" id="IPR041489">
    <property type="entry name" value="PDZ_6"/>
</dbReference>
<dbReference type="Gene3D" id="3.50.30.30">
    <property type="match status" value="1"/>
</dbReference>
<name>A0A7C4QLT3_9PLAN</name>
<feature type="transmembrane region" description="Helical" evidence="9">
    <location>
        <begin position="352"/>
        <end position="375"/>
    </location>
</feature>
<evidence type="ECO:0000256" key="5">
    <source>
        <dbReference type="ARBA" id="ARBA00022692"/>
    </source>
</evidence>
<feature type="region of interest" description="Disordered" evidence="8">
    <location>
        <begin position="386"/>
        <end position="417"/>
    </location>
</feature>
<keyword evidence="7 9" id="KW-0472">Membrane</keyword>
<accession>A0A7C4QLT3</accession>
<dbReference type="InterPro" id="IPR046450">
    <property type="entry name" value="PA_dom_sf"/>
</dbReference>
<dbReference type="SUPFAM" id="SSF53448">
    <property type="entry name" value="Nucleotide-diphospho-sugar transferases"/>
    <property type="match status" value="1"/>
</dbReference>
<dbReference type="PANTHER" id="PTHR43398">
    <property type="entry name" value="DOLICHOL-PHOSPHATE MANNOSYLTRANSFERASE SUBUNIT 1"/>
    <property type="match status" value="1"/>
</dbReference>
<evidence type="ECO:0000259" key="10">
    <source>
        <dbReference type="PROSITE" id="PS50106"/>
    </source>
</evidence>
<feature type="transmembrane region" description="Helical" evidence="9">
    <location>
        <begin position="323"/>
        <end position="346"/>
    </location>
</feature>
<protein>
    <submittedName>
        <fullName evidence="11">M20/M25/M40 family metallo-hydrolase</fullName>
    </submittedName>
</protein>
<dbReference type="SMART" id="SM00228">
    <property type="entry name" value="PDZ"/>
    <property type="match status" value="1"/>
</dbReference>
<comment type="caution">
    <text evidence="11">The sequence shown here is derived from an EMBL/GenBank/DDBJ whole genome shotgun (WGS) entry which is preliminary data.</text>
</comment>
<dbReference type="Pfam" id="PF17820">
    <property type="entry name" value="PDZ_6"/>
    <property type="match status" value="1"/>
</dbReference>
<dbReference type="InterPro" id="IPR007267">
    <property type="entry name" value="GtrA_DPMS_TM"/>
</dbReference>
<feature type="compositionally biased region" description="Basic and acidic residues" evidence="8">
    <location>
        <begin position="401"/>
        <end position="412"/>
    </location>
</feature>